<keyword evidence="1" id="KW-1185">Reference proteome</keyword>
<sequence length="693" mass="78659">MELLHLKFSHTGISYAQIRWIVSLPAQSSPLRNFFRDFKLQLTRHLICNGTIRRFKFGTTMTSRAADLWAELIAAEKHQFDCPSDQPREPNIAVVYRRQKSHIIPQDDDRRQSNSNSSYENRLSFLPVKRISWNRSLSTRGRTSVAATVCAELHPQKRKPGRKAKPPLPRGKKVEAANYDKERAYFQEVDDFELMIESPSPNKCSTWTTGVQTDDIIISRLSSVLQKWLISKKLNHTYAPPASLSKILETPASRKESACGVIYGSSNVKTPEKKLLRVPSGLYFTQNKHIGSRDEDVSGGRPLSETAIGEICPMDEEGYEDIDVGVSKLSLTSRPSSVDAHTWDPFLALLAACGQSAPLTLLEILSKYCEPQTIAKVGEGTFGEAFKVGENVFKIVPFDGDLRVNGEIQKKSEELLEEVILSGTLNSLRAHEGHLLNSCSTFIQTMDMRVCQGHYDASLLKAWEDWDVKHGSDNDHPKEFPEKQYYVVFVQEHGGKDLESFVLLNFNEAKSLLAQITLAMAVSEAAYEFEHRDLHWGNILLRRKGLDTVQFTLEGIEIHVRTYGLLVSIIDFTLSRINTGEDILFLDLSSDPELFEGPKGDKQSDTYRKMRDVTGEFWEGSFPKTNVLWLQYLVDILLLKKSYERTSKDERDLRSLKKRLNSYGSAREATSDVFFSELFVNLQHRLAEEPPRK</sequence>
<dbReference type="Proteomes" id="UP000790787">
    <property type="component" value="Chromosome 19"/>
</dbReference>
<gene>
    <name evidence="2" type="primary">LOC107812049</name>
    <name evidence="2" type="synonym">NtHaspin</name>
</gene>
<proteinExistence type="predicted"/>
<reference evidence="1" key="1">
    <citation type="journal article" date="2014" name="Nat. Commun.">
        <title>The tobacco genome sequence and its comparison with those of tomato and potato.</title>
        <authorList>
            <person name="Sierro N."/>
            <person name="Battey J.N."/>
            <person name="Ouadi S."/>
            <person name="Bakaher N."/>
            <person name="Bovet L."/>
            <person name="Willig A."/>
            <person name="Goepfert S."/>
            <person name="Peitsch M.C."/>
            <person name="Ivanov N.V."/>
        </authorList>
    </citation>
    <scope>NUCLEOTIDE SEQUENCE [LARGE SCALE GENOMIC DNA]</scope>
</reference>
<protein>
    <submittedName>
        <fullName evidence="2">Serine/threonine-protein kinase haspin homolog isoform X1</fullName>
    </submittedName>
</protein>
<evidence type="ECO:0000313" key="2">
    <source>
        <dbReference type="RefSeq" id="XP_075093743.1"/>
    </source>
</evidence>
<organism evidence="1 2">
    <name type="scientific">Nicotiana tabacum</name>
    <name type="common">Common tobacco</name>
    <dbReference type="NCBI Taxonomy" id="4097"/>
    <lineage>
        <taxon>Eukaryota</taxon>
        <taxon>Viridiplantae</taxon>
        <taxon>Streptophyta</taxon>
        <taxon>Embryophyta</taxon>
        <taxon>Tracheophyta</taxon>
        <taxon>Spermatophyta</taxon>
        <taxon>Magnoliopsida</taxon>
        <taxon>eudicotyledons</taxon>
        <taxon>Gunneridae</taxon>
        <taxon>Pentapetalae</taxon>
        <taxon>asterids</taxon>
        <taxon>lamiids</taxon>
        <taxon>Solanales</taxon>
        <taxon>Solanaceae</taxon>
        <taxon>Nicotianoideae</taxon>
        <taxon>Nicotianeae</taxon>
        <taxon>Nicotiana</taxon>
    </lineage>
</organism>
<accession>A0AC58T980</accession>
<evidence type="ECO:0000313" key="1">
    <source>
        <dbReference type="Proteomes" id="UP000790787"/>
    </source>
</evidence>
<dbReference type="RefSeq" id="XP_075093743.1">
    <property type="nucleotide sequence ID" value="XM_075237642.1"/>
</dbReference>
<reference evidence="2" key="2">
    <citation type="submission" date="2025-08" db="UniProtKB">
        <authorList>
            <consortium name="RefSeq"/>
        </authorList>
    </citation>
    <scope>IDENTIFICATION</scope>
    <source>
        <tissue evidence="2">Leaf</tissue>
    </source>
</reference>
<keyword evidence="2" id="KW-0418">Kinase</keyword>
<keyword evidence="2" id="KW-0808">Transferase</keyword>
<name>A0AC58T980_TOBAC</name>